<evidence type="ECO:0000313" key="2">
    <source>
        <dbReference type="EMBL" id="CAA9350504.1"/>
    </source>
</evidence>
<feature type="compositionally biased region" description="Gly residues" evidence="1">
    <location>
        <begin position="362"/>
        <end position="371"/>
    </location>
</feature>
<feature type="region of interest" description="Disordered" evidence="1">
    <location>
        <begin position="147"/>
        <end position="224"/>
    </location>
</feature>
<gene>
    <name evidence="2" type="ORF">AVDCRST_MAG07-2971</name>
</gene>
<feature type="non-terminal residue" evidence="2">
    <location>
        <position position="371"/>
    </location>
</feature>
<name>A0A6J4M6Z9_9ACTN</name>
<dbReference type="EMBL" id="CADCUB010000143">
    <property type="protein sequence ID" value="CAA9350504.1"/>
    <property type="molecule type" value="Genomic_DNA"/>
</dbReference>
<organism evidence="2">
    <name type="scientific">uncultured Frankineae bacterium</name>
    <dbReference type="NCBI Taxonomy" id="437475"/>
    <lineage>
        <taxon>Bacteria</taxon>
        <taxon>Bacillati</taxon>
        <taxon>Actinomycetota</taxon>
        <taxon>Actinomycetes</taxon>
        <taxon>Frankiales</taxon>
        <taxon>environmental samples</taxon>
    </lineage>
</organism>
<feature type="non-terminal residue" evidence="2">
    <location>
        <position position="1"/>
    </location>
</feature>
<feature type="compositionally biased region" description="Low complexity" evidence="1">
    <location>
        <begin position="281"/>
        <end position="306"/>
    </location>
</feature>
<feature type="region of interest" description="Disordered" evidence="1">
    <location>
        <begin position="255"/>
        <end position="306"/>
    </location>
</feature>
<reference evidence="2" key="1">
    <citation type="submission" date="2020-02" db="EMBL/GenBank/DDBJ databases">
        <authorList>
            <person name="Meier V. D."/>
        </authorList>
    </citation>
    <scope>NUCLEOTIDE SEQUENCE</scope>
    <source>
        <strain evidence="2">AVDCRST_MAG07</strain>
    </source>
</reference>
<dbReference type="AlphaFoldDB" id="A0A6J4M6Z9"/>
<feature type="region of interest" description="Disordered" evidence="1">
    <location>
        <begin position="344"/>
        <end position="371"/>
    </location>
</feature>
<accession>A0A6J4M6Z9</accession>
<evidence type="ECO:0000256" key="1">
    <source>
        <dbReference type="SAM" id="MobiDB-lite"/>
    </source>
</evidence>
<proteinExistence type="predicted"/>
<protein>
    <submittedName>
        <fullName evidence="2">GH74</fullName>
    </submittedName>
</protein>
<sequence>GRRTGAGRDAQGGVRAHERRATQGLAGRRAVLRGLGGLPPEGLTGRPRPHLGEPVRWLVRAGGAALRRRRPHLGPGRQRLHLRRRPRHPPVVRRDAAPVGVRPRVAPRALAHRPRHGVRRGRGRGAVPVHRRRGVLDGALRPAHARLGPALAARRRRDVPAHDPAPPHRRVADLHRHLGGGRLPQRRRRRELGGHQQGPAVRGDPGPRRRGRALRPQPRDAPVEAGHAVHAEALGRHAQRRRRWLVARGQRRPADRLRLPDRRARPRAGHGLRRADHVRLGPRAARRPAAGLPQPHGRRGVGAADPRAAAGALLRQRAARRDGGRPARRLRGLRRDHGRAGLLLARRRRQLGGGRARPAGRAVGGGADAGM</sequence>
<feature type="region of interest" description="Disordered" evidence="1">
    <location>
        <begin position="1"/>
        <end position="24"/>
    </location>
</feature>